<keyword evidence="2" id="KW-0229">DNA integration</keyword>
<dbReference type="PATRIC" id="fig|129140.3.peg.4081"/>
<dbReference type="Pfam" id="PF24624">
    <property type="entry name" value="Int_N"/>
    <property type="match status" value="1"/>
</dbReference>
<comment type="similarity">
    <text evidence="1">Belongs to the 'phage' integrase family.</text>
</comment>
<name>A0A0Q0ARL4_9PSED</name>
<dbReference type="PROSITE" id="PS51898">
    <property type="entry name" value="TYR_RECOMBINASE"/>
    <property type="match status" value="1"/>
</dbReference>
<gene>
    <name evidence="8" type="ORF">ALO44_03162</name>
</gene>
<dbReference type="InterPro" id="IPR011010">
    <property type="entry name" value="DNA_brk_join_enz"/>
</dbReference>
<dbReference type="PROSITE" id="PS51900">
    <property type="entry name" value="CB"/>
    <property type="match status" value="1"/>
</dbReference>
<dbReference type="InterPro" id="IPR013762">
    <property type="entry name" value="Integrase-like_cat_sf"/>
</dbReference>
<keyword evidence="3 5" id="KW-0238">DNA-binding</keyword>
<dbReference type="Gene3D" id="1.10.150.130">
    <property type="match status" value="1"/>
</dbReference>
<dbReference type="InterPro" id="IPR002104">
    <property type="entry name" value="Integrase_catalytic"/>
</dbReference>
<accession>A0A0Q0ARL4</accession>
<dbReference type="GO" id="GO:0015074">
    <property type="term" value="P:DNA integration"/>
    <property type="evidence" value="ECO:0007669"/>
    <property type="project" value="UniProtKB-KW"/>
</dbReference>
<dbReference type="InterPro" id="IPR050090">
    <property type="entry name" value="Tyrosine_recombinase_XerCD"/>
</dbReference>
<reference evidence="8 9" key="1">
    <citation type="submission" date="2015-09" db="EMBL/GenBank/DDBJ databases">
        <title>Genome announcement of multiple Pseudomonas syringae strains.</title>
        <authorList>
            <person name="Thakur S."/>
            <person name="Wang P.W."/>
            <person name="Gong Y."/>
            <person name="Weir B.S."/>
            <person name="Guttman D.S."/>
        </authorList>
    </citation>
    <scope>NUCLEOTIDE SEQUENCE [LARGE SCALE GENOMIC DNA]</scope>
    <source>
        <strain evidence="8 9">ICMP4091</strain>
    </source>
</reference>
<dbReference type="Pfam" id="PF00589">
    <property type="entry name" value="Phage_integrase"/>
    <property type="match status" value="1"/>
</dbReference>
<dbReference type="RefSeq" id="WP_055007071.1">
    <property type="nucleotide sequence ID" value="NZ_JAVCPR010000034.1"/>
</dbReference>
<evidence type="ECO:0000313" key="9">
    <source>
        <dbReference type="Proteomes" id="UP000050474"/>
    </source>
</evidence>
<dbReference type="InterPro" id="IPR044068">
    <property type="entry name" value="CB"/>
</dbReference>
<comment type="caution">
    <text evidence="8">The sequence shown here is derived from an EMBL/GenBank/DDBJ whole genome shotgun (WGS) entry which is preliminary data.</text>
</comment>
<keyword evidence="4" id="KW-0233">DNA recombination</keyword>
<evidence type="ECO:0000256" key="2">
    <source>
        <dbReference type="ARBA" id="ARBA00022908"/>
    </source>
</evidence>
<dbReference type="Gene3D" id="1.10.443.10">
    <property type="entry name" value="Intergrase catalytic core"/>
    <property type="match status" value="1"/>
</dbReference>
<dbReference type="CDD" id="cd00796">
    <property type="entry name" value="INT_Rci_Hp1_C"/>
    <property type="match status" value="1"/>
</dbReference>
<feature type="domain" description="Tyr recombinase" evidence="6">
    <location>
        <begin position="156"/>
        <end position="335"/>
    </location>
</feature>
<dbReference type="PANTHER" id="PTHR30349">
    <property type="entry name" value="PHAGE INTEGRASE-RELATED"/>
    <property type="match status" value="1"/>
</dbReference>
<protein>
    <submittedName>
        <fullName evidence="8">Putative bacteriophage integrase</fullName>
    </submittedName>
</protein>
<proteinExistence type="inferred from homology"/>
<dbReference type="AlphaFoldDB" id="A0A0Q0ARL4"/>
<evidence type="ECO:0000256" key="3">
    <source>
        <dbReference type="ARBA" id="ARBA00023125"/>
    </source>
</evidence>
<dbReference type="PANTHER" id="PTHR30349:SF64">
    <property type="entry name" value="PROPHAGE INTEGRASE INTD-RELATED"/>
    <property type="match status" value="1"/>
</dbReference>
<dbReference type="SUPFAM" id="SSF56349">
    <property type="entry name" value="DNA breaking-rejoining enzymes"/>
    <property type="match status" value="1"/>
</dbReference>
<evidence type="ECO:0000256" key="1">
    <source>
        <dbReference type="ARBA" id="ARBA00008857"/>
    </source>
</evidence>
<dbReference type="STRING" id="129140.ALO44_03162"/>
<evidence type="ECO:0000313" key="8">
    <source>
        <dbReference type="EMBL" id="KPY80978.1"/>
    </source>
</evidence>
<organism evidence="8 9">
    <name type="scientific">Pseudomonas syringae pv. tagetis</name>
    <dbReference type="NCBI Taxonomy" id="129140"/>
    <lineage>
        <taxon>Bacteria</taxon>
        <taxon>Pseudomonadati</taxon>
        <taxon>Pseudomonadota</taxon>
        <taxon>Gammaproteobacteria</taxon>
        <taxon>Pseudomonadales</taxon>
        <taxon>Pseudomonadaceae</taxon>
        <taxon>Pseudomonas</taxon>
    </lineage>
</organism>
<sequence length="363" mass="40873">MPYKRGKTWWISFTAADGTYVRRSAGTEDYAAAKAIEQEHRGAAWRQKELGVDPPRMFEEVMIEYLDHARQTQRSFATTQYRVKALLDHFGGCVMNDLAGKDIREYSSLRMKTGKSAATVNRELAALSAAINWCAVELEWKLPNPVKGRTLREAESRVRWLTRAEVESLCREARRQRGGDMLEAFIRLAVNTGCRKNELVGLEWRRVDMANRLIYLEGANTKAGKRRSIPLNEGAMAALKGRMAFRAEHNPASPWVFIRKNGDKVLDLSEGFNGACERAGIKDFVIHDLRHTCAAWLATAGVPLMEIRDLLGHSTTQMTEKYAHLSPARVRDAVGILDMPLSQSRYTETPAGQGEPCLKLVKH</sequence>
<feature type="domain" description="Core-binding (CB)" evidence="7">
    <location>
        <begin position="56"/>
        <end position="135"/>
    </location>
</feature>
<dbReference type="GO" id="GO:0003677">
    <property type="term" value="F:DNA binding"/>
    <property type="evidence" value="ECO:0007669"/>
    <property type="project" value="UniProtKB-UniRule"/>
</dbReference>
<dbReference type="EMBL" id="LJRM01000186">
    <property type="protein sequence ID" value="KPY80978.1"/>
    <property type="molecule type" value="Genomic_DNA"/>
</dbReference>
<evidence type="ECO:0000259" key="6">
    <source>
        <dbReference type="PROSITE" id="PS51898"/>
    </source>
</evidence>
<evidence type="ECO:0000256" key="4">
    <source>
        <dbReference type="ARBA" id="ARBA00023172"/>
    </source>
</evidence>
<dbReference type="InterPro" id="IPR010998">
    <property type="entry name" value="Integrase_recombinase_N"/>
</dbReference>
<dbReference type="GO" id="GO:0006310">
    <property type="term" value="P:DNA recombination"/>
    <property type="evidence" value="ECO:0007669"/>
    <property type="project" value="UniProtKB-KW"/>
</dbReference>
<evidence type="ECO:0000256" key="5">
    <source>
        <dbReference type="PROSITE-ProRule" id="PRU01248"/>
    </source>
</evidence>
<evidence type="ECO:0000259" key="7">
    <source>
        <dbReference type="PROSITE" id="PS51900"/>
    </source>
</evidence>
<dbReference type="Proteomes" id="UP000050474">
    <property type="component" value="Unassembled WGS sequence"/>
</dbReference>
<dbReference type="InterPro" id="IPR057084">
    <property type="entry name" value="Int_N"/>
</dbReference>